<evidence type="ECO:0000313" key="1">
    <source>
        <dbReference type="EMBL" id="MBB4689315.1"/>
    </source>
</evidence>
<organism evidence="1 2">
    <name type="scientific">Amycolatopsis jiangsuensis</name>
    <dbReference type="NCBI Taxonomy" id="1181879"/>
    <lineage>
        <taxon>Bacteria</taxon>
        <taxon>Bacillati</taxon>
        <taxon>Actinomycetota</taxon>
        <taxon>Actinomycetes</taxon>
        <taxon>Pseudonocardiales</taxon>
        <taxon>Pseudonocardiaceae</taxon>
        <taxon>Amycolatopsis</taxon>
    </lineage>
</organism>
<name>A0A840J6T5_9PSEU</name>
<reference evidence="1 2" key="1">
    <citation type="submission" date="2020-08" db="EMBL/GenBank/DDBJ databases">
        <title>Sequencing the genomes of 1000 actinobacteria strains.</title>
        <authorList>
            <person name="Klenk H.-P."/>
        </authorList>
    </citation>
    <scope>NUCLEOTIDE SEQUENCE [LARGE SCALE GENOMIC DNA]</scope>
    <source>
        <strain evidence="1 2">DSM 45859</strain>
    </source>
</reference>
<evidence type="ECO:0000313" key="2">
    <source>
        <dbReference type="Proteomes" id="UP000581769"/>
    </source>
</evidence>
<dbReference type="InterPro" id="IPR006439">
    <property type="entry name" value="HAD-SF_hydro_IA"/>
</dbReference>
<dbReference type="AlphaFoldDB" id="A0A840J6T5"/>
<dbReference type="RefSeq" id="WP_312874051.1">
    <property type="nucleotide sequence ID" value="NZ_JACHMG010000001.1"/>
</dbReference>
<dbReference type="InterPro" id="IPR036412">
    <property type="entry name" value="HAD-like_sf"/>
</dbReference>
<comment type="caution">
    <text evidence="1">The sequence shown here is derived from an EMBL/GenBank/DDBJ whole genome shotgun (WGS) entry which is preliminary data.</text>
</comment>
<dbReference type="EMBL" id="JACHMG010000001">
    <property type="protein sequence ID" value="MBB4689315.1"/>
    <property type="molecule type" value="Genomic_DNA"/>
</dbReference>
<dbReference type="Gene3D" id="3.40.50.1000">
    <property type="entry name" value="HAD superfamily/HAD-like"/>
    <property type="match status" value="1"/>
</dbReference>
<dbReference type="SUPFAM" id="SSF56784">
    <property type="entry name" value="HAD-like"/>
    <property type="match status" value="1"/>
</dbReference>
<sequence>MGVADNQTEKAARLLRALELPADAVATSGERGVAKSEPAFFGRVIVLALGEPDEIIYFGDHRDNDIMPARAAGLRPVLLHRGPWGYLRASDPVVRRDAEWVSDSAEVLPGLVGAPSG</sequence>
<proteinExistence type="predicted"/>
<dbReference type="Proteomes" id="UP000581769">
    <property type="component" value="Unassembled WGS sequence"/>
</dbReference>
<gene>
    <name evidence="1" type="ORF">BJY18_006800</name>
</gene>
<keyword evidence="2" id="KW-1185">Reference proteome</keyword>
<accession>A0A840J6T5</accession>
<dbReference type="NCBIfam" id="TIGR01549">
    <property type="entry name" value="HAD-SF-IA-v1"/>
    <property type="match status" value="1"/>
</dbReference>
<protein>
    <submittedName>
        <fullName evidence="1">FMN phosphatase YigB (HAD superfamily)</fullName>
    </submittedName>
</protein>
<dbReference type="InterPro" id="IPR023214">
    <property type="entry name" value="HAD_sf"/>
</dbReference>